<keyword evidence="4" id="KW-0804">Transcription</keyword>
<dbReference type="PROSITE" id="PS51032">
    <property type="entry name" value="AP2_ERF"/>
    <property type="match status" value="1"/>
</dbReference>
<evidence type="ECO:0000256" key="3">
    <source>
        <dbReference type="ARBA" id="ARBA00023125"/>
    </source>
</evidence>
<dbReference type="GO" id="GO:0045893">
    <property type="term" value="P:positive regulation of DNA-templated transcription"/>
    <property type="evidence" value="ECO:0007669"/>
    <property type="project" value="TreeGrafter"/>
</dbReference>
<accession>A0A1I9RYJ2</accession>
<dbReference type="GO" id="GO:0003700">
    <property type="term" value="F:DNA-binding transcription factor activity"/>
    <property type="evidence" value="ECO:0007669"/>
    <property type="project" value="InterPro"/>
</dbReference>
<evidence type="ECO:0000313" key="9">
    <source>
        <dbReference type="EMBL" id="AOZ56976.1"/>
    </source>
</evidence>
<dbReference type="FunFam" id="3.30.730.10:FF:000001">
    <property type="entry name" value="Ethylene-responsive transcription factor 2"/>
    <property type="match status" value="1"/>
</dbReference>
<feature type="domain" description="AP2/ERF" evidence="8">
    <location>
        <begin position="82"/>
        <end position="139"/>
    </location>
</feature>
<dbReference type="InterPro" id="IPR036955">
    <property type="entry name" value="AP2/ERF_dom_sf"/>
</dbReference>
<dbReference type="InterPro" id="IPR001471">
    <property type="entry name" value="AP2/ERF_dom"/>
</dbReference>
<dbReference type="InterPro" id="IPR016177">
    <property type="entry name" value="DNA-bd_dom_sf"/>
</dbReference>
<sequence>MELGDAAAGQGAQGDAASGALVRKKRMRRKSTGPDSIAETIKWWKEQNQRLQDESGSRRAPAKGSKKGCMTGKGGPENVNCVYRGVRQRTWGKWVAEIREPNRGRRLWLGSFPTAVEAAHAYDEAAKAMYGPKARVNFSENSADANSGCTSALSLLASSVPAATLQRSDEKVETEKSVLHKEGEVSYDYFNVEEVVEMIIIELNADKKIEAHEEYHDGDDGFSLFAY</sequence>
<feature type="compositionally biased region" description="Basic residues" evidence="7">
    <location>
        <begin position="22"/>
        <end position="31"/>
    </location>
</feature>
<reference evidence="9" key="1">
    <citation type="submission" date="2016-03" db="EMBL/GenBank/DDBJ databases">
        <title>Isolation and characterization of DREB2 gene in Saccharum spontaneum L.</title>
        <authorList>
            <person name="Yao Y."/>
            <person name="Hu X."/>
            <person name="Xu L."/>
            <person name="Xing S."/>
            <person name="Liu Y."/>
        </authorList>
    </citation>
    <scope>NUCLEOTIDE SEQUENCE</scope>
</reference>
<organism evidence="9">
    <name type="scientific">Saccharum spontaneum</name>
    <name type="common">Wild sugarcane</name>
    <dbReference type="NCBI Taxonomy" id="62335"/>
    <lineage>
        <taxon>Eukaryota</taxon>
        <taxon>Viridiplantae</taxon>
        <taxon>Streptophyta</taxon>
        <taxon>Embryophyta</taxon>
        <taxon>Tracheophyta</taxon>
        <taxon>Spermatophyta</taxon>
        <taxon>Magnoliopsida</taxon>
        <taxon>Liliopsida</taxon>
        <taxon>Poales</taxon>
        <taxon>Poaceae</taxon>
        <taxon>PACMAD clade</taxon>
        <taxon>Panicoideae</taxon>
        <taxon>Andropogonodae</taxon>
        <taxon>Andropogoneae</taxon>
        <taxon>Saccharinae</taxon>
        <taxon>Saccharum</taxon>
        <taxon>Saccharum officinarum species complex</taxon>
    </lineage>
</organism>
<evidence type="ECO:0000256" key="2">
    <source>
        <dbReference type="ARBA" id="ARBA00023015"/>
    </source>
</evidence>
<name>A0A1I9RYJ2_SACSP</name>
<dbReference type="PRINTS" id="PR00367">
    <property type="entry name" value="ETHRSPELEMNT"/>
</dbReference>
<protein>
    <submittedName>
        <fullName evidence="9">Dehydration responsive element binding protein 2-2</fullName>
    </submittedName>
</protein>
<dbReference type="SMART" id="SM00380">
    <property type="entry name" value="AP2"/>
    <property type="match status" value="1"/>
</dbReference>
<dbReference type="PANTHER" id="PTHR31241:SF79">
    <property type="entry name" value="DEHYDRATION-RESPONSIVE ELEMENT-BINDING PROTEIN 2A"/>
    <property type="match status" value="1"/>
</dbReference>
<evidence type="ECO:0000256" key="7">
    <source>
        <dbReference type="SAM" id="MobiDB-lite"/>
    </source>
</evidence>
<comment type="similarity">
    <text evidence="6">Belongs to the AP2/ERF transcription factor family. ERF subfamily.</text>
</comment>
<evidence type="ECO:0000256" key="5">
    <source>
        <dbReference type="ARBA" id="ARBA00023242"/>
    </source>
</evidence>
<feature type="compositionally biased region" description="Low complexity" evidence="7">
    <location>
        <begin position="1"/>
        <end position="20"/>
    </location>
</feature>
<feature type="region of interest" description="Disordered" evidence="7">
    <location>
        <begin position="1"/>
        <end position="71"/>
    </location>
</feature>
<dbReference type="GO" id="GO:0000976">
    <property type="term" value="F:transcription cis-regulatory region binding"/>
    <property type="evidence" value="ECO:0007669"/>
    <property type="project" value="TreeGrafter"/>
</dbReference>
<dbReference type="Pfam" id="PF00847">
    <property type="entry name" value="AP2"/>
    <property type="match status" value="1"/>
</dbReference>
<evidence type="ECO:0000259" key="8">
    <source>
        <dbReference type="PROSITE" id="PS51032"/>
    </source>
</evidence>
<dbReference type="SUPFAM" id="SSF54171">
    <property type="entry name" value="DNA-binding domain"/>
    <property type="match status" value="1"/>
</dbReference>
<evidence type="ECO:0000256" key="4">
    <source>
        <dbReference type="ARBA" id="ARBA00023163"/>
    </source>
</evidence>
<keyword evidence="5" id="KW-0539">Nucleus</keyword>
<feature type="compositionally biased region" description="Basic and acidic residues" evidence="7">
    <location>
        <begin position="42"/>
        <end position="57"/>
    </location>
</feature>
<proteinExistence type="evidence at transcript level"/>
<dbReference type="AlphaFoldDB" id="A0A1I9RYJ2"/>
<evidence type="ECO:0000256" key="6">
    <source>
        <dbReference type="ARBA" id="ARBA00024343"/>
    </source>
</evidence>
<dbReference type="PANTHER" id="PTHR31241">
    <property type="entry name" value="DEHYDRATION-RESPONSIVE ELEMENT-BINDING PROTEIN 2C"/>
    <property type="match status" value="1"/>
</dbReference>
<keyword evidence="2" id="KW-0805">Transcription regulation</keyword>
<dbReference type="GO" id="GO:0005634">
    <property type="term" value="C:nucleus"/>
    <property type="evidence" value="ECO:0007669"/>
    <property type="project" value="UniProtKB-SubCell"/>
</dbReference>
<dbReference type="GO" id="GO:0006950">
    <property type="term" value="P:response to stress"/>
    <property type="evidence" value="ECO:0007669"/>
    <property type="project" value="TreeGrafter"/>
</dbReference>
<dbReference type="CDD" id="cd00018">
    <property type="entry name" value="AP2"/>
    <property type="match status" value="1"/>
</dbReference>
<dbReference type="EMBL" id="KU963265">
    <property type="protein sequence ID" value="AOZ56976.1"/>
    <property type="molecule type" value="mRNA"/>
</dbReference>
<evidence type="ECO:0000256" key="1">
    <source>
        <dbReference type="ARBA" id="ARBA00004123"/>
    </source>
</evidence>
<comment type="subcellular location">
    <subcellularLocation>
        <location evidence="1">Nucleus</location>
    </subcellularLocation>
</comment>
<keyword evidence="3" id="KW-0238">DNA-binding</keyword>
<dbReference type="Gene3D" id="3.30.730.10">
    <property type="entry name" value="AP2/ERF domain"/>
    <property type="match status" value="1"/>
</dbReference>